<name>A0ABW9BVB8_9BURK</name>
<organism evidence="1 2">
    <name type="scientific">Paraburkholderia strydomiana</name>
    <dbReference type="NCBI Taxonomy" id="1245417"/>
    <lineage>
        <taxon>Bacteria</taxon>
        <taxon>Pseudomonadati</taxon>
        <taxon>Pseudomonadota</taxon>
        <taxon>Betaproteobacteria</taxon>
        <taxon>Burkholderiales</taxon>
        <taxon>Burkholderiaceae</taxon>
        <taxon>Paraburkholderia</taxon>
    </lineage>
</organism>
<keyword evidence="2" id="KW-1185">Reference proteome</keyword>
<reference evidence="1 2" key="1">
    <citation type="journal article" date="2024" name="Chem. Sci.">
        <title>Discovery of megapolipeptins by genome mining of a Burkholderiales bacteria collection.</title>
        <authorList>
            <person name="Paulo B.S."/>
            <person name="Recchia M.J.J."/>
            <person name="Lee S."/>
            <person name="Fergusson C.H."/>
            <person name="Romanowski S.B."/>
            <person name="Hernandez A."/>
            <person name="Krull N."/>
            <person name="Liu D.Y."/>
            <person name="Cavanagh H."/>
            <person name="Bos A."/>
            <person name="Gray C.A."/>
            <person name="Murphy B.T."/>
            <person name="Linington R.G."/>
            <person name="Eustaquio A.S."/>
        </authorList>
    </citation>
    <scope>NUCLEOTIDE SEQUENCE [LARGE SCALE GENOMIC DNA]</scope>
    <source>
        <strain evidence="1 2">RL17-379-BIB-C</strain>
    </source>
</reference>
<dbReference type="RefSeq" id="WP_408127348.1">
    <property type="nucleotide sequence ID" value="NZ_JAQQDH010000001.1"/>
</dbReference>
<comment type="caution">
    <text evidence="1">The sequence shown here is derived from an EMBL/GenBank/DDBJ whole genome shotgun (WGS) entry which is preliminary data.</text>
</comment>
<evidence type="ECO:0000313" key="1">
    <source>
        <dbReference type="EMBL" id="MFM0442819.1"/>
    </source>
</evidence>
<proteinExistence type="predicted"/>
<protein>
    <recommendedName>
        <fullName evidence="3">Integrase</fullName>
    </recommendedName>
</protein>
<dbReference type="EMBL" id="JAQQDH010000001">
    <property type="protein sequence ID" value="MFM0442819.1"/>
    <property type="molecule type" value="Genomic_DNA"/>
</dbReference>
<evidence type="ECO:0008006" key="3">
    <source>
        <dbReference type="Google" id="ProtNLM"/>
    </source>
</evidence>
<gene>
    <name evidence="1" type="ORF">PQR00_04410</name>
</gene>
<sequence length="711" mass="80947">MANPNYAFETQDLVARKLEEYRHPYWLKSRPGDPCIVGDFGDAGAVRLHFNRPTDSLGDEELKVMMPVGLDLMDECHRRLREDIDLVLGMQTHKDVTTRNRSERRDRNVILRTATVIDYFLVRAEGLELPRLGFGGIAENNLRQFLVEAAGHPASAQWVYRWRENLDRFIALSAEEVSEFDLEAARQAYPEIEEVDDEQTDLLGKFNAKQIVSARAFLFKHKLFKRSSCLEYEWIPDAIKLSRLFYSGTLRGTDPNYVWPIPRELCWQAHDRYHRECSNASFSPPESNHGVADAKNFAEYRRCLLSLKQLAKCGRGVSLSAIESIEKFDYRAALKLKRPGRTFTLPPSYVLTCMGKAIDFFVEHGEHLLDSYFNVLKAAKDAGKSVREFDANHDIKPFCRPETLSLGVKWFGLKVTLGNASSKRRGKTAAPRVTREEYFNLIRSCAGLAETVQVLLGGIAFAIGSLMAARDGELDDLKTGECLSETGRWLTLATRKAGVPSHRRDDDRPVPEIAQKMIELLDMFHTRCRRAKISSGDRLFSLPERRRAHGNDIALDLFIDFIDAPKLEDGSRYYVRQHMLRRFFAIVFFCHAGLEGLGPLRWMLRHTDMEHLYNYITESIPGGILRTVKAAAASMMVRAGDEEYAGLSDFLRGYLGTDRFDVMTESELAQHIVYLQEIGAVVIEPVFLDHNGKKQFKIGVQIWESEVAAMD</sequence>
<evidence type="ECO:0000313" key="2">
    <source>
        <dbReference type="Proteomes" id="UP001629288"/>
    </source>
</evidence>
<dbReference type="Proteomes" id="UP001629288">
    <property type="component" value="Unassembled WGS sequence"/>
</dbReference>
<accession>A0ABW9BVB8</accession>